<evidence type="ECO:0000256" key="1">
    <source>
        <dbReference type="ARBA" id="ARBA00008139"/>
    </source>
</evidence>
<dbReference type="GO" id="GO:0016020">
    <property type="term" value="C:membrane"/>
    <property type="evidence" value="ECO:0007669"/>
    <property type="project" value="InterPro"/>
</dbReference>
<comment type="caution">
    <text evidence="9">Lacks conserved residue(s) required for the propagation of feature annotation.</text>
</comment>
<evidence type="ECO:0000256" key="10">
    <source>
        <dbReference type="RuleBase" id="RU361144"/>
    </source>
</evidence>
<reference evidence="11" key="2">
    <citation type="journal article" date="2018" name="Environ. Sci. Technol.">
        <title>The Toxicogenome of Hyalella azteca: A Model for Sediment Ecotoxicology and Evolutionary Toxicology.</title>
        <authorList>
            <person name="Poynton H.C."/>
            <person name="Hasenbein S."/>
            <person name="Benoit J.B."/>
            <person name="Sepulveda M.S."/>
            <person name="Poelchau M.F."/>
            <person name="Hughes D.S.T."/>
            <person name="Murali S.C."/>
            <person name="Chen S."/>
            <person name="Glastad K.M."/>
            <person name="Goodisman M.A.D."/>
            <person name="Werren J.H."/>
            <person name="Vineis J.H."/>
            <person name="Bowen J.L."/>
            <person name="Friedrich M."/>
            <person name="Jones J."/>
            <person name="Robertson H.M."/>
            <person name="Feyereisen R."/>
            <person name="Mechler-Hickson A."/>
            <person name="Mathers N."/>
            <person name="Lee C.E."/>
            <person name="Colbourne J.K."/>
            <person name="Biales A."/>
            <person name="Johnston J.S."/>
            <person name="Wellborn G.A."/>
            <person name="Rosendale A.J."/>
            <person name="Cridge A.G."/>
            <person name="Munoz-Torres M.C."/>
            <person name="Bain P.A."/>
            <person name="Manny A.R."/>
            <person name="Major K.M."/>
            <person name="Lambert F.N."/>
            <person name="Vulpe C.D."/>
            <person name="Tuck P."/>
            <person name="Blalock B.J."/>
            <person name="Lin Y.Y."/>
            <person name="Smith M.E."/>
            <person name="Ochoa-Acuna H."/>
            <person name="Chen M.M."/>
            <person name="Childers C.P."/>
            <person name="Qu J."/>
            <person name="Dugan S."/>
            <person name="Lee S.L."/>
            <person name="Chao H."/>
            <person name="Dinh H."/>
            <person name="Han Y."/>
            <person name="Doddapaneni H."/>
            <person name="Worley K.C."/>
            <person name="Muzny D.M."/>
            <person name="Gibbs R.A."/>
            <person name="Richards S."/>
        </authorList>
    </citation>
    <scope>NUCLEOTIDE SEQUENCE</scope>
    <source>
        <strain evidence="11">HAZT.00-mixed</strain>
        <tissue evidence="11">Whole organism</tissue>
    </source>
</reference>
<dbReference type="GO" id="GO:0008241">
    <property type="term" value="F:peptidyl-dipeptidase activity"/>
    <property type="evidence" value="ECO:0007669"/>
    <property type="project" value="InterPro"/>
</dbReference>
<evidence type="ECO:0000256" key="5">
    <source>
        <dbReference type="PIRSR" id="PIRSR601548-3"/>
    </source>
</evidence>
<proteinExistence type="inferred from homology"/>
<dbReference type="GO" id="GO:0008237">
    <property type="term" value="F:metallopeptidase activity"/>
    <property type="evidence" value="ECO:0007669"/>
    <property type="project" value="UniProtKB-KW"/>
</dbReference>
<dbReference type="EC" id="3.4.-.-" evidence="10"/>
<feature type="disulfide bond" evidence="6 9">
    <location>
        <begin position="12"/>
        <end position="30"/>
    </location>
</feature>
<evidence type="ECO:0000256" key="2">
    <source>
        <dbReference type="ARBA" id="ARBA00022729"/>
    </source>
</evidence>
<reference evidence="11" key="3">
    <citation type="submission" date="2019-06" db="EMBL/GenBank/DDBJ databases">
        <authorList>
            <person name="Poynton C."/>
            <person name="Hasenbein S."/>
            <person name="Benoit J.B."/>
            <person name="Sepulveda M.S."/>
            <person name="Poelchau M.F."/>
            <person name="Murali S.C."/>
            <person name="Chen S."/>
            <person name="Glastad K.M."/>
            <person name="Werren J.H."/>
            <person name="Vineis J.H."/>
            <person name="Bowen J.L."/>
            <person name="Friedrich M."/>
            <person name="Jones J."/>
            <person name="Robertson H.M."/>
            <person name="Feyereisen R."/>
            <person name="Mechler-Hickson A."/>
            <person name="Mathers N."/>
            <person name="Lee C.E."/>
            <person name="Colbourne J.K."/>
            <person name="Biales A."/>
            <person name="Johnston J.S."/>
            <person name="Wellborn G.A."/>
            <person name="Rosendale A.J."/>
            <person name="Cridge A.G."/>
            <person name="Munoz-Torres M.C."/>
            <person name="Bain P.A."/>
            <person name="Manny A.R."/>
            <person name="Major K.M."/>
            <person name="Lambert F.N."/>
            <person name="Vulpe C.D."/>
            <person name="Tuck P."/>
            <person name="Blalock B.J."/>
            <person name="Lin Y.-Y."/>
            <person name="Smith M.E."/>
            <person name="Ochoa-Acuna H."/>
            <person name="Chen M.-J.M."/>
            <person name="Childers C.P."/>
            <person name="Qu J."/>
            <person name="Dugan S."/>
            <person name="Lee S.L."/>
            <person name="Chao H."/>
            <person name="Dinh H."/>
            <person name="Han Y."/>
            <person name="Doddapaneni H."/>
            <person name="Worley K.C."/>
            <person name="Muzny D.M."/>
            <person name="Gibbs R.A."/>
            <person name="Richards S."/>
        </authorList>
    </citation>
    <scope>NUCLEOTIDE SEQUENCE</scope>
    <source>
        <strain evidence="11">HAZT.00-mixed</strain>
        <tissue evidence="11">Whole organism</tissue>
    </source>
</reference>
<feature type="non-terminal residue" evidence="11">
    <location>
        <position position="113"/>
    </location>
</feature>
<dbReference type="EMBL" id="JQDR03000569">
    <property type="protein sequence ID" value="KAA0203833.1"/>
    <property type="molecule type" value="Genomic_DNA"/>
</dbReference>
<feature type="binding site" evidence="5">
    <location>
        <position position="47"/>
    </location>
    <ligand>
        <name>Zn(2+)</name>
        <dbReference type="ChEBI" id="CHEBI:29105"/>
        <label>1</label>
        <note>catalytic</note>
    </ligand>
</feature>
<evidence type="ECO:0000256" key="9">
    <source>
        <dbReference type="PROSITE-ProRule" id="PRU01355"/>
    </source>
</evidence>
<sequence length="113" mass="12960">MFSRPRGREVVCHASAWDMCNGNDYRVKMCTDITMEDFIKAHHEMGHIQYDMLYKNQPFIFRDGANPGFHEAIGDVVALSASTPQHMRALGLLPEASLADQFHRHETDINHLF</sequence>
<keyword evidence="10" id="KW-0121">Carboxypeptidase</keyword>
<comment type="cofactor">
    <cofactor evidence="10">
        <name>Zn(2+)</name>
        <dbReference type="ChEBI" id="CHEBI:29105"/>
    </cofactor>
    <text evidence="10">Binds 1 zinc ion per subunit.</text>
</comment>
<keyword evidence="5 10" id="KW-0479">Metal-binding</keyword>
<organism evidence="11">
    <name type="scientific">Hyalella azteca</name>
    <name type="common">Amphipod</name>
    <dbReference type="NCBI Taxonomy" id="294128"/>
    <lineage>
        <taxon>Eukaryota</taxon>
        <taxon>Metazoa</taxon>
        <taxon>Ecdysozoa</taxon>
        <taxon>Arthropoda</taxon>
        <taxon>Crustacea</taxon>
        <taxon>Multicrustacea</taxon>
        <taxon>Malacostraca</taxon>
        <taxon>Eumalacostraca</taxon>
        <taxon>Peracarida</taxon>
        <taxon>Amphipoda</taxon>
        <taxon>Senticaudata</taxon>
        <taxon>Talitrida</taxon>
        <taxon>Talitroidea</taxon>
        <taxon>Hyalellidae</taxon>
        <taxon>Hyalella</taxon>
    </lineage>
</organism>
<feature type="binding site" evidence="7">
    <location>
        <position position="43"/>
    </location>
    <ligand>
        <name>Zn(2+)</name>
        <dbReference type="ChEBI" id="CHEBI:29105"/>
        <label>2</label>
        <note>catalytic</note>
    </ligand>
</feature>
<evidence type="ECO:0000256" key="8">
    <source>
        <dbReference type="PIRSR" id="PIRSR601548-9"/>
    </source>
</evidence>
<dbReference type="InterPro" id="IPR001548">
    <property type="entry name" value="Peptidase_M2"/>
</dbReference>
<dbReference type="PROSITE" id="PS52011">
    <property type="entry name" value="PEPTIDASE_M2"/>
    <property type="match status" value="1"/>
</dbReference>
<feature type="binding site" evidence="7">
    <location>
        <position position="71"/>
    </location>
    <ligand>
        <name>Zn(2+)</name>
        <dbReference type="ChEBI" id="CHEBI:29105"/>
        <label>2</label>
        <note>catalytic</note>
    </ligand>
</feature>
<evidence type="ECO:0000313" key="11">
    <source>
        <dbReference type="EMBL" id="KAA0203833.1"/>
    </source>
</evidence>
<dbReference type="AlphaFoldDB" id="A0A6A0HDE3"/>
<comment type="similarity">
    <text evidence="1 9 10">Belongs to the peptidase M2 family.</text>
</comment>
<evidence type="ECO:0000256" key="6">
    <source>
        <dbReference type="PIRSR" id="PIRSR601548-4"/>
    </source>
</evidence>
<feature type="active site" description="Proton acceptor 2" evidence="8">
    <location>
        <position position="44"/>
    </location>
</feature>
<feature type="binding site" evidence="7">
    <location>
        <position position="47"/>
    </location>
    <ligand>
        <name>Zn(2+)</name>
        <dbReference type="ChEBI" id="CHEBI:29105"/>
        <label>2</label>
        <note>catalytic</note>
    </ligand>
</feature>
<keyword evidence="10" id="KW-0378">Hydrolase</keyword>
<dbReference type="Pfam" id="PF01401">
    <property type="entry name" value="Peptidase_M2"/>
    <property type="match status" value="1"/>
</dbReference>
<dbReference type="GO" id="GO:0046872">
    <property type="term" value="F:metal ion binding"/>
    <property type="evidence" value="ECO:0007669"/>
    <property type="project" value="UniProtKB-KW"/>
</dbReference>
<feature type="binding site" evidence="5">
    <location>
        <position position="43"/>
    </location>
    <ligand>
        <name>Zn(2+)</name>
        <dbReference type="ChEBI" id="CHEBI:29105"/>
        <label>1</label>
        <note>catalytic</note>
    </ligand>
</feature>
<keyword evidence="10" id="KW-0645">Protease</keyword>
<comment type="caution">
    <text evidence="11">The sequence shown here is derived from an EMBL/GenBank/DDBJ whole genome shotgun (WGS) entry which is preliminary data.</text>
</comment>
<evidence type="ECO:0000256" key="7">
    <source>
        <dbReference type="PIRSR" id="PIRSR601548-8"/>
    </source>
</evidence>
<dbReference type="SUPFAM" id="SSF55486">
    <property type="entry name" value="Metalloproteases ('zincins'), catalytic domain"/>
    <property type="match status" value="1"/>
</dbReference>
<keyword evidence="2" id="KW-0732">Signal</keyword>
<dbReference type="Proteomes" id="UP000711488">
    <property type="component" value="Unassembled WGS sequence"/>
</dbReference>
<reference evidence="11" key="1">
    <citation type="submission" date="2014-08" db="EMBL/GenBank/DDBJ databases">
        <authorList>
            <person name="Murali S."/>
            <person name="Richards S."/>
            <person name="Bandaranaike D."/>
            <person name="Bellair M."/>
            <person name="Blankenburg K."/>
            <person name="Chao H."/>
            <person name="Dinh H."/>
            <person name="Doddapaneni H."/>
            <person name="Dugan-Rocha S."/>
            <person name="Elkadiri S."/>
            <person name="Gnanaolivu R."/>
            <person name="Hughes D."/>
            <person name="Lee S."/>
            <person name="Li M."/>
            <person name="Ming W."/>
            <person name="Munidasa M."/>
            <person name="Muniz J."/>
            <person name="Nguyen L."/>
            <person name="Osuji N."/>
            <person name="Pu L.-L."/>
            <person name="Puazo M."/>
            <person name="Skinner E."/>
            <person name="Qu C."/>
            <person name="Quiroz J."/>
            <person name="Raj R."/>
            <person name="Weissenberger G."/>
            <person name="Xin Y."/>
            <person name="Zou X."/>
            <person name="Han Y."/>
            <person name="Worley K."/>
            <person name="Muzny D."/>
            <person name="Gibbs R."/>
        </authorList>
    </citation>
    <scope>NUCLEOTIDE SEQUENCE</scope>
    <source>
        <strain evidence="11">HAZT.00-mixed</strain>
        <tissue evidence="11">Whole organism</tissue>
    </source>
</reference>
<name>A0A6A0HDE3_HYAAZ</name>
<keyword evidence="10" id="KW-0482">Metalloprotease</keyword>
<gene>
    <name evidence="11" type="ORF">HAZT_HAZT000945</name>
</gene>
<accession>A0A6A0HDE3</accession>
<dbReference type="GO" id="GO:0004180">
    <property type="term" value="F:carboxypeptidase activity"/>
    <property type="evidence" value="ECO:0007669"/>
    <property type="project" value="UniProtKB-KW"/>
</dbReference>
<dbReference type="GO" id="GO:0006508">
    <property type="term" value="P:proteolysis"/>
    <property type="evidence" value="ECO:0007669"/>
    <property type="project" value="UniProtKB-KW"/>
</dbReference>
<evidence type="ECO:0000256" key="3">
    <source>
        <dbReference type="ARBA" id="ARBA00023157"/>
    </source>
</evidence>
<dbReference type="PRINTS" id="PR00791">
    <property type="entry name" value="PEPDIPTASEA"/>
</dbReference>
<protein>
    <recommendedName>
        <fullName evidence="10">Angiotensin-converting enzyme</fullName>
        <ecNumber evidence="10">3.4.-.-</ecNumber>
    </recommendedName>
</protein>
<keyword evidence="5 10" id="KW-0862">Zinc</keyword>
<dbReference type="PANTHER" id="PTHR10514:SF27">
    <property type="entry name" value="ANGIOTENSIN-CONVERTING ENZYME"/>
    <property type="match status" value="1"/>
</dbReference>
<dbReference type="PANTHER" id="PTHR10514">
    <property type="entry name" value="ANGIOTENSIN-CONVERTING ENZYME"/>
    <property type="match status" value="1"/>
</dbReference>
<keyword evidence="4 10" id="KW-0325">Glycoprotein</keyword>
<evidence type="ECO:0000256" key="4">
    <source>
        <dbReference type="ARBA" id="ARBA00023180"/>
    </source>
</evidence>
<keyword evidence="3 6" id="KW-1015">Disulfide bond</keyword>
<feature type="binding site" evidence="5">
    <location>
        <position position="71"/>
    </location>
    <ligand>
        <name>Zn(2+)</name>
        <dbReference type="ChEBI" id="CHEBI:29105"/>
        <label>1</label>
        <note>catalytic</note>
    </ligand>
</feature>